<evidence type="ECO:0000256" key="4">
    <source>
        <dbReference type="ARBA" id="ARBA00022786"/>
    </source>
</evidence>
<dbReference type="STRING" id="91928.A0A0D2BGR5"/>
<evidence type="ECO:0000259" key="9">
    <source>
        <dbReference type="Pfam" id="PF12359"/>
    </source>
</evidence>
<proteinExistence type="predicted"/>
<feature type="domain" description="DUF3638" evidence="8">
    <location>
        <begin position="2003"/>
        <end position="2221"/>
    </location>
</feature>
<keyword evidence="3" id="KW-0645">Protease</keyword>
<evidence type="ECO:0000256" key="6">
    <source>
        <dbReference type="ARBA" id="ARBA00022807"/>
    </source>
</evidence>
<name>A0A0D2BGR5_9EURO</name>
<protein>
    <recommendedName>
        <fullName evidence="2">ubiquitinyl hydrolase 1</fullName>
        <ecNumber evidence="2">3.4.19.12</ecNumber>
    </recommendedName>
</protein>
<dbReference type="GO" id="GO:0006508">
    <property type="term" value="P:proteolysis"/>
    <property type="evidence" value="ECO:0007669"/>
    <property type="project" value="UniProtKB-KW"/>
</dbReference>
<evidence type="ECO:0000256" key="2">
    <source>
        <dbReference type="ARBA" id="ARBA00012759"/>
    </source>
</evidence>
<sequence length="3076" mass="348077">MAAIDALWRGEDAARFAYEHVFLPPNLPQSDHDELGADFLLQHFVTAAEDFSTLSSFSEPEGQFWRGFSSSLVKWRDLYSGGAPCSDNITQALQNMMPGEILLIPVVCQNATLLIRNNFQGAIVECFEVLATTESVMAAKDAVIRRFPARAIFLRKEVLDDKGFVEELGKAIFQLSVEKLELAMETSTKGGQTFAEERDSAHPRAVTEWLFSILSTRGEPVSSQTILKRTHDDVCWTHALRPWRRSNIYLSARVGVQLALLNSGMTDSGYIMYKNFMLYLVSQIATEIVTVNIAPDVLHVLRVKIARRNAKLGPETIEFVQEAADKTLQLIDKAMQRHWVEIKAREDVGVPNIPVSSLSQYLNLKCSGEQLRKVWDRSQTSYVKARTNFTPKGLPRLQFSRVTLPSPTIFNKSSTDLLSTLNDFERWVAENLESWLVSNSDNVNECATLNYVIVNYHRSARSVYQEHPQLVSVMFLTMFELWAALDKITTTVHPLLLDFPPDIDIAVFRPLLLSTESLLKRLAHLETYIQFRSTRAMPTNPSIFGNPSRNCLASRFYDQSPELAVLRAVIEDDAQEARTKKQEEWDEQRLKHHKLVQQAASLKHSTARKLSGMHNPDNCHKCSIEKEASSLKFEKHEWPLPAEESEIKAVVFELGMPEELIHWRDGTWYLVHDLGRVATHGQQVLQPLFSYRGLREYGTAKGRRVTLASALKATHKTHYFRAGAALGPVSVGNGLKFAMCDSWSKVVWTASQRQKTTIRQACASKLPDTLDTLLGPLVHTTSHSHNSVIVKQTQRPAGMSAPEYILYGTVRSGERLQWINILTVLRSHEIDLNSISTALLLLHASSEVGAPGTIEPRHLRDCQGDLNNDSFCYALLEALSCRLKDIETSWKETTTAAVILTLTLALSSLAPRVVNQCIELVLRIRRVGLAWIRQLAQTYTLIRDTSGNSVSHGDLPQNIIKSCILARRTYATVWNESAPSFDRESVEDYIEISIHLHAHLSTMPDENGLDSRWASDILQDSHNARFILMSIVEWLDLADEVFSRGIKRYWGSASFEGKWNIVHQDDVSWITNQSKTRPVHLNLVTGSLLISGKPLSRLPFDYRSNPLYRAVFADLELFDVIASDVEDMEYMSRYLYEGHQVYFGMRMGELVLRSHIDDERYEAVLPSTFHTDLPAVIVRNTIPWMSLRSGTIEFRSREKPWDSSAAEWFLYSAVGSDLQPSLHTKDACLIDYESPAGITICQILRSIERRDHIVISKPDKSSLEVWLPRFHLHFHVTPEGHLKCKELSAVVDQDQSIGTLHGLQSRLVLRTVGEASGSSSSRTVLVPLGEVQVFPMPPHVHVVIVQSDDDKTISFTQLRVDDRLGRLLGTDLDSHIYKTYLHALTGFPEPDSLTGRTGTEQCLLDLSDTITRTTVPLSHHSRETLTLIAGLSPTRKWYPDHKQVMQSYSFHEVLSGYVLRDIFFLFVMDIFEHNAKAGFLSSNEMPTLAYSLKENDLLLLHRSHHRTRKLYPTDPAWNGHDDITDRHYTARDEAFSESEAATRSMATLVHEYPSSFPVGGIKERILRWGAITGLQESFNPSTISEVLHEDLNHLFPRLLYSCKRSKLPKQQLVFILSLLAFKDPTHIPLLKALLAVAVSPFLKHLPLLDQNSYDLREENLFGDKAIDVCWTMFEEECVNASGPTHTKRLRKIANNFRQQLQPQLKKHKATVSAAISTSWMNGALELPQKIGNLDMKILNNVLRERFSTWRTNRMFLSQLDAFDRGLEAMNGSWIAPAPVYTILAHGDSLRGLRRRTHFSLLEVMHLVDTGKVDFVLSEPSLVDRDLSKTISAEEEPEDDRPSMVQQMSSELEDLISDLTLGSDEASESYAQQLHQSIQALQGEVLERKEHRMKVPDSILLDRMAKQIKGTISRFILLCNLFLKPRFDAGFGLVKARLWPQATPFTILQLLSPQHRNEIPGSWLELLVSFAHEVTALQRIGRIQYYLVVGDDFALQRELANPAHAAWTTTERLDWLLLEIQNNFLIRPVQVKVAQEIIKPENGLVLLGMGEGKTSVILPMVVSALATGSNLVRVVVLKPLANEMLRQLSRTLSGLCSRMVYFLPFSRSTKLSADTPGNLLDLYKECRQQQGVLLSLPEHLNSFRLIGFDQLATHGNYSAAQFIKVQRWLDQNARDVLDESDELLKPSYELIYTNGQAKPLSGAPGRWTVTLQLLNLIKEVAHIVHQRLPLSLEFESRDTGEFPHIRILKDEGGVALRELVVEKILQGNLPCFPIRHCNADMRHAIRTFLLDVHISRACDIKVSQHFHGTPQESAVYILRGLTSHEIITHALCKRWMVNYGLDRSRSLAAVPYRAKAVPSASAEFAQPEMMIALTALAWLYTGLERKDLLECITILLRTADPSHEYEQWVRQGGLPEKYHSFNCINLDDSSLLDYLYGSLRKCGPVVEFFLEHVVFPTEAKEFSHKFSSSSWDLCSTDGGKITSGFSGTCDSRVPLTCFQKDLEGLRHSTALTLTTLLRQNNRRYVCAASPSYQRLTTEGLLEVIAQQQPTPSVLIDVGAQILDQNKDVAAKWLAMRTDKLAAIFFNDKDEKMVMNRDGTVEPLLSSIFKDDVGRCLLYLDEFHTRGTDFRLPDQFHAGILLGPGLLKDTLVQGAMRMRKLAVSQTVSFFAPPEVDSSIRTLMKDAAAAPDSADVLRWVIYQSCESLKRQQRAWAVKGLLHRRRQIAISEHMLDTGKVREVDSFLSTIRERESRTVSELYGVSISLEGALPFNLSAQEKLDTTIQVLQNEWEASSRLASSAQNVDEEQEREVLHEVEQEREVEKDVKIKPANPKLCRALLPLVETGNAPNLPDGLYPAFEILTYTSIADKYVRHEWPFHVIVTVDFMRTVMSAEKSSQDEYLRPVQWVLKAKYLKHPVIISPHEANSLLPTIRKSKKTTLFLYQARTSKAMKPFDSMSVYRVPESASSGGMDRETIVVLNLFAGQLYFSTFEDYQLLCGVIGLWDGQRSLPNKTEIGSDNFVSPACREANEWTHCTFKKSPVQMLTMFMDMRRLGIGWGQTHVGRILTGYLLRRDEFD</sequence>
<dbReference type="GO" id="GO:0004843">
    <property type="term" value="F:cysteine-type deubiquitinase activity"/>
    <property type="evidence" value="ECO:0007669"/>
    <property type="project" value="UniProtKB-EC"/>
</dbReference>
<keyword evidence="5" id="KW-0378">Hydrolase</keyword>
<dbReference type="Pfam" id="PF12340">
    <property type="entry name" value="DUF3638"/>
    <property type="match status" value="1"/>
</dbReference>
<reference evidence="11 12" key="1">
    <citation type="submission" date="2015-01" db="EMBL/GenBank/DDBJ databases">
        <title>The Genome Sequence of Exophiala spinifera CBS89968.</title>
        <authorList>
            <consortium name="The Broad Institute Genomics Platform"/>
            <person name="Cuomo C."/>
            <person name="de Hoog S."/>
            <person name="Gorbushina A."/>
            <person name="Stielow B."/>
            <person name="Teixiera M."/>
            <person name="Abouelleil A."/>
            <person name="Chapman S.B."/>
            <person name="Priest M."/>
            <person name="Young S.K."/>
            <person name="Wortman J."/>
            <person name="Nusbaum C."/>
            <person name="Birren B."/>
        </authorList>
    </citation>
    <scope>NUCLEOTIDE SEQUENCE [LARGE SCALE GENOMIC DNA]</scope>
    <source>
        <strain evidence="11 12">CBS 89968</strain>
    </source>
</reference>
<evidence type="ECO:0000256" key="3">
    <source>
        <dbReference type="ARBA" id="ARBA00022670"/>
    </source>
</evidence>
<evidence type="ECO:0000313" key="12">
    <source>
        <dbReference type="Proteomes" id="UP000053328"/>
    </source>
</evidence>
<evidence type="ECO:0000256" key="1">
    <source>
        <dbReference type="ARBA" id="ARBA00000707"/>
    </source>
</evidence>
<gene>
    <name evidence="11" type="ORF">PV08_02486</name>
</gene>
<evidence type="ECO:0000259" key="10">
    <source>
        <dbReference type="Pfam" id="PF20255"/>
    </source>
</evidence>
<dbReference type="Pfam" id="PF20255">
    <property type="entry name" value="DUF6606"/>
    <property type="match status" value="1"/>
</dbReference>
<comment type="catalytic activity">
    <reaction evidence="1">
        <text>Thiol-dependent hydrolysis of ester, thioester, amide, peptide and isopeptide bonds formed by the C-terminal Gly of ubiquitin (a 76-residue protein attached to proteins as an intracellular targeting signal).</text>
        <dbReference type="EC" id="3.4.19.12"/>
    </reaction>
</comment>
<dbReference type="InterPro" id="IPR022099">
    <property type="entry name" value="DUF3638"/>
</dbReference>
<dbReference type="InterPro" id="IPR022105">
    <property type="entry name" value="DUF3645"/>
</dbReference>
<dbReference type="EMBL" id="KN847493">
    <property type="protein sequence ID" value="KIW18198.1"/>
    <property type="molecule type" value="Genomic_DNA"/>
</dbReference>
<dbReference type="RefSeq" id="XP_016238414.1">
    <property type="nucleotide sequence ID" value="XM_016376844.1"/>
</dbReference>
<dbReference type="SUPFAM" id="SSF52540">
    <property type="entry name" value="P-loop containing nucleoside triphosphate hydrolases"/>
    <property type="match status" value="1"/>
</dbReference>
<dbReference type="PANTHER" id="PTHR13367:SF33">
    <property type="entry name" value="P-LOOP CONTAINING NUCLEOSIDE TRIPHOSPHATE HYDROLASE PROTEIN"/>
    <property type="match status" value="1"/>
</dbReference>
<dbReference type="InterPro" id="IPR051346">
    <property type="entry name" value="OTU_Deubiquitinase"/>
</dbReference>
<evidence type="ECO:0000313" key="11">
    <source>
        <dbReference type="EMBL" id="KIW18198.1"/>
    </source>
</evidence>
<feature type="domain" description="DUF3645" evidence="9">
    <location>
        <begin position="2341"/>
        <end position="2373"/>
    </location>
</feature>
<organism evidence="11 12">
    <name type="scientific">Exophiala spinifera</name>
    <dbReference type="NCBI Taxonomy" id="91928"/>
    <lineage>
        <taxon>Eukaryota</taxon>
        <taxon>Fungi</taxon>
        <taxon>Dikarya</taxon>
        <taxon>Ascomycota</taxon>
        <taxon>Pezizomycotina</taxon>
        <taxon>Eurotiomycetes</taxon>
        <taxon>Chaetothyriomycetidae</taxon>
        <taxon>Chaetothyriales</taxon>
        <taxon>Herpotrichiellaceae</taxon>
        <taxon>Exophiala</taxon>
    </lineage>
</organism>
<evidence type="ECO:0000256" key="7">
    <source>
        <dbReference type="SAM" id="MobiDB-lite"/>
    </source>
</evidence>
<dbReference type="Pfam" id="PF12359">
    <property type="entry name" value="DUF3645"/>
    <property type="match status" value="1"/>
</dbReference>
<dbReference type="Gene3D" id="3.40.50.300">
    <property type="entry name" value="P-loop containing nucleotide triphosphate hydrolases"/>
    <property type="match status" value="1"/>
</dbReference>
<evidence type="ECO:0000256" key="5">
    <source>
        <dbReference type="ARBA" id="ARBA00022801"/>
    </source>
</evidence>
<dbReference type="OrthoDB" id="3182339at2759"/>
<dbReference type="PANTHER" id="PTHR13367">
    <property type="entry name" value="UBIQUITIN THIOESTERASE"/>
    <property type="match status" value="1"/>
</dbReference>
<keyword evidence="4" id="KW-0833">Ubl conjugation pathway</keyword>
<keyword evidence="12" id="KW-1185">Reference proteome</keyword>
<dbReference type="EC" id="3.4.19.12" evidence="2"/>
<dbReference type="InterPro" id="IPR046541">
    <property type="entry name" value="DUF6606"/>
</dbReference>
<dbReference type="Proteomes" id="UP000053328">
    <property type="component" value="Unassembled WGS sequence"/>
</dbReference>
<accession>A0A0D2BGR5</accession>
<dbReference type="GeneID" id="27329569"/>
<dbReference type="HOGENOM" id="CLU_000211_1_0_1"/>
<keyword evidence="6" id="KW-0788">Thiol protease</keyword>
<evidence type="ECO:0000259" key="8">
    <source>
        <dbReference type="Pfam" id="PF12340"/>
    </source>
</evidence>
<dbReference type="VEuPathDB" id="FungiDB:PV08_02486"/>
<feature type="domain" description="DUF6606" evidence="10">
    <location>
        <begin position="18"/>
        <end position="285"/>
    </location>
</feature>
<dbReference type="InterPro" id="IPR027417">
    <property type="entry name" value="P-loop_NTPase"/>
</dbReference>
<feature type="region of interest" description="Disordered" evidence="7">
    <location>
        <begin position="1827"/>
        <end position="1846"/>
    </location>
</feature>